<feature type="region of interest" description="Disordered" evidence="1">
    <location>
        <begin position="26"/>
        <end position="59"/>
    </location>
</feature>
<protein>
    <submittedName>
        <fullName evidence="2">(apollo) hypothetical protein</fullName>
    </submittedName>
</protein>
<proteinExistence type="predicted"/>
<keyword evidence="3" id="KW-1185">Reference proteome</keyword>
<comment type="caution">
    <text evidence="2">The sequence shown here is derived from an EMBL/GenBank/DDBJ whole genome shotgun (WGS) entry which is preliminary data.</text>
</comment>
<accession>A0A8S3WEX1</accession>
<evidence type="ECO:0000313" key="3">
    <source>
        <dbReference type="Proteomes" id="UP000691718"/>
    </source>
</evidence>
<sequence>MLTLTINFIQNKESSPAVSHFVYQESNSDEPFPTTGSPLVNKPVSAHSRKRWGQVSTARSPPPTLYVLINPLT</sequence>
<dbReference type="EMBL" id="CAJQZP010000301">
    <property type="protein sequence ID" value="CAG4955485.1"/>
    <property type="molecule type" value="Genomic_DNA"/>
</dbReference>
<dbReference type="Proteomes" id="UP000691718">
    <property type="component" value="Unassembled WGS sequence"/>
</dbReference>
<organism evidence="2 3">
    <name type="scientific">Parnassius apollo</name>
    <name type="common">Apollo butterfly</name>
    <name type="synonym">Papilio apollo</name>
    <dbReference type="NCBI Taxonomy" id="110799"/>
    <lineage>
        <taxon>Eukaryota</taxon>
        <taxon>Metazoa</taxon>
        <taxon>Ecdysozoa</taxon>
        <taxon>Arthropoda</taxon>
        <taxon>Hexapoda</taxon>
        <taxon>Insecta</taxon>
        <taxon>Pterygota</taxon>
        <taxon>Neoptera</taxon>
        <taxon>Endopterygota</taxon>
        <taxon>Lepidoptera</taxon>
        <taxon>Glossata</taxon>
        <taxon>Ditrysia</taxon>
        <taxon>Papilionoidea</taxon>
        <taxon>Papilionidae</taxon>
        <taxon>Parnassiinae</taxon>
        <taxon>Parnassini</taxon>
        <taxon>Parnassius</taxon>
        <taxon>Parnassius</taxon>
    </lineage>
</organism>
<gene>
    <name evidence="2" type="ORF">PAPOLLO_LOCUS5304</name>
</gene>
<dbReference type="AlphaFoldDB" id="A0A8S3WEX1"/>
<reference evidence="2" key="1">
    <citation type="submission" date="2021-04" db="EMBL/GenBank/DDBJ databases">
        <authorList>
            <person name="Tunstrom K."/>
        </authorList>
    </citation>
    <scope>NUCLEOTIDE SEQUENCE</scope>
</reference>
<evidence type="ECO:0000256" key="1">
    <source>
        <dbReference type="SAM" id="MobiDB-lite"/>
    </source>
</evidence>
<evidence type="ECO:0000313" key="2">
    <source>
        <dbReference type="EMBL" id="CAG4955485.1"/>
    </source>
</evidence>
<name>A0A8S3WEX1_PARAO</name>